<proteinExistence type="predicted"/>
<protein>
    <submittedName>
        <fullName evidence="1">Uncharacterized protein</fullName>
    </submittedName>
</protein>
<feature type="non-terminal residue" evidence="1">
    <location>
        <position position="1"/>
    </location>
</feature>
<gene>
    <name evidence="1" type="ORF">S06H3_10003</name>
</gene>
<comment type="caution">
    <text evidence="1">The sequence shown here is derived from an EMBL/GenBank/DDBJ whole genome shotgun (WGS) entry which is preliminary data.</text>
</comment>
<evidence type="ECO:0000313" key="1">
    <source>
        <dbReference type="EMBL" id="GAI18277.1"/>
    </source>
</evidence>
<organism evidence="1">
    <name type="scientific">marine sediment metagenome</name>
    <dbReference type="NCBI Taxonomy" id="412755"/>
    <lineage>
        <taxon>unclassified sequences</taxon>
        <taxon>metagenomes</taxon>
        <taxon>ecological metagenomes</taxon>
    </lineage>
</organism>
<dbReference type="AlphaFoldDB" id="X1LG30"/>
<sequence>AQVLGNLYSFGTPMSKNPIASTTLKYRHNITAMCLAGDTDITEAYRVRLWGYVYKAAELARVFGIMAFPATFRDNPRNRILSIPKAPITVSLDTWATLPGGKDQAVPKINPFIRYAYNAKVTDGMKGDYQFRYDTGDVATSEEDMRFDFDRDDALLIEGLGVKAAANIAYASLLIGGDYHPKGKFPVTTEINPLNFGTCFPPFPIDIGLYVAIPKLEKPYMINNEIGVVVVNDDGNVIAADALCLALNGIRVEMTGA</sequence>
<name>X1LG30_9ZZZZ</name>
<accession>X1LG30</accession>
<reference evidence="1" key="1">
    <citation type="journal article" date="2014" name="Front. Microbiol.">
        <title>High frequency of phylogenetically diverse reductive dehalogenase-homologous genes in deep subseafloor sedimentary metagenomes.</title>
        <authorList>
            <person name="Kawai M."/>
            <person name="Futagami T."/>
            <person name="Toyoda A."/>
            <person name="Takaki Y."/>
            <person name="Nishi S."/>
            <person name="Hori S."/>
            <person name="Arai W."/>
            <person name="Tsubouchi T."/>
            <person name="Morono Y."/>
            <person name="Uchiyama I."/>
            <person name="Ito T."/>
            <person name="Fujiyama A."/>
            <person name="Inagaki F."/>
            <person name="Takami H."/>
        </authorList>
    </citation>
    <scope>NUCLEOTIDE SEQUENCE</scope>
    <source>
        <strain evidence="1">Expedition CK06-06</strain>
    </source>
</reference>
<dbReference type="EMBL" id="BARV01004537">
    <property type="protein sequence ID" value="GAI18277.1"/>
    <property type="molecule type" value="Genomic_DNA"/>
</dbReference>